<gene>
    <name evidence="4" type="ORF">HP397_00365</name>
</gene>
<keyword evidence="2 4" id="KW-0808">Transferase</keyword>
<reference evidence="4 5" key="1">
    <citation type="submission" date="2020-05" db="EMBL/GenBank/DDBJ databases">
        <title>Streptobacillus felis strain LHL191014123.</title>
        <authorList>
            <person name="Fawzy A."/>
            <person name="Rau J."/>
            <person name="Risse K."/>
            <person name="Schauerte N."/>
            <person name="Geiger C."/>
            <person name="Blom J."/>
            <person name="Imirzalioglu C."/>
            <person name="Falgenhauer J."/>
            <person name="Bach A."/>
            <person name="Herden C."/>
            <person name="Eisenberg T."/>
        </authorList>
    </citation>
    <scope>NUCLEOTIDE SEQUENCE [LARGE SCALE GENOMIC DNA]</scope>
    <source>
        <strain evidence="4 5">LHL191014123</strain>
    </source>
</reference>
<evidence type="ECO:0000259" key="3">
    <source>
        <dbReference type="Pfam" id="PF05175"/>
    </source>
</evidence>
<evidence type="ECO:0000256" key="2">
    <source>
        <dbReference type="ARBA" id="ARBA00022679"/>
    </source>
</evidence>
<name>A0A7Z0PFT1_9FUSO</name>
<feature type="domain" description="Methyltransferase small" evidence="3">
    <location>
        <begin position="27"/>
        <end position="195"/>
    </location>
</feature>
<dbReference type="EMBL" id="JABMKT010000001">
    <property type="protein sequence ID" value="NYV27280.1"/>
    <property type="molecule type" value="Genomic_DNA"/>
</dbReference>
<dbReference type="RefSeq" id="WP_067321134.1">
    <property type="nucleotide sequence ID" value="NZ_CBCRWS010000001.1"/>
</dbReference>
<dbReference type="OrthoDB" id="9764961at2"/>
<evidence type="ECO:0000313" key="4">
    <source>
        <dbReference type="EMBL" id="NYV27280.1"/>
    </source>
</evidence>
<dbReference type="AlphaFoldDB" id="A0A7Z0PFT1"/>
<evidence type="ECO:0000313" key="5">
    <source>
        <dbReference type="Proteomes" id="UP000526184"/>
    </source>
</evidence>
<dbReference type="SUPFAM" id="SSF53335">
    <property type="entry name" value="S-adenosyl-L-methionine-dependent methyltransferases"/>
    <property type="match status" value="1"/>
</dbReference>
<comment type="caution">
    <text evidence="4">The sequence shown here is derived from an EMBL/GenBank/DDBJ whole genome shotgun (WGS) entry which is preliminary data.</text>
</comment>
<dbReference type="GO" id="GO:0032259">
    <property type="term" value="P:methylation"/>
    <property type="evidence" value="ECO:0007669"/>
    <property type="project" value="UniProtKB-KW"/>
</dbReference>
<dbReference type="PANTHER" id="PTHR47816:SF4">
    <property type="entry name" value="RIBOSOMAL RNA SMALL SUBUNIT METHYLTRANSFERASE C"/>
    <property type="match status" value="1"/>
</dbReference>
<dbReference type="InterPro" id="IPR007848">
    <property type="entry name" value="Small_mtfrase_dom"/>
</dbReference>
<sequence length="201" mass="23363">MNHYYTNNTDLKTNRKEMQIEFLNRKYTFITDIGVFSKNKLDFGTEVMLEEFIKNNKKNKFSLLDIGCGYGTVSVILSKFFNDSFYTLTDVNDRALELAELNCVNNLVNNYNIFKSSSFENINESFDVIISNPPIRAGKSTIFDIYENSFKYLNFDGEFYCVIQTKHGAKSTEKKLLEIFGNCKTLGIHSGYRVYYCKKEK</sequence>
<proteinExistence type="predicted"/>
<dbReference type="PANTHER" id="PTHR47816">
    <property type="entry name" value="RIBOSOMAL RNA SMALL SUBUNIT METHYLTRANSFERASE C"/>
    <property type="match status" value="1"/>
</dbReference>
<organism evidence="4 5">
    <name type="scientific">Streptobacillus felis</name>
    <dbReference type="NCBI Taxonomy" id="1384509"/>
    <lineage>
        <taxon>Bacteria</taxon>
        <taxon>Fusobacteriati</taxon>
        <taxon>Fusobacteriota</taxon>
        <taxon>Fusobacteriia</taxon>
        <taxon>Fusobacteriales</taxon>
        <taxon>Leptotrichiaceae</taxon>
        <taxon>Streptobacillus</taxon>
    </lineage>
</organism>
<keyword evidence="1 4" id="KW-0489">Methyltransferase</keyword>
<dbReference type="InterPro" id="IPR029063">
    <property type="entry name" value="SAM-dependent_MTases_sf"/>
</dbReference>
<dbReference type="Proteomes" id="UP000526184">
    <property type="component" value="Unassembled WGS sequence"/>
</dbReference>
<protein>
    <submittedName>
        <fullName evidence="4">Class I SAM-dependent methyltransferase</fullName>
    </submittedName>
</protein>
<dbReference type="GO" id="GO:0008757">
    <property type="term" value="F:S-adenosylmethionine-dependent methyltransferase activity"/>
    <property type="evidence" value="ECO:0007669"/>
    <property type="project" value="InterPro"/>
</dbReference>
<accession>A0A7Z0PFT1</accession>
<evidence type="ECO:0000256" key="1">
    <source>
        <dbReference type="ARBA" id="ARBA00022603"/>
    </source>
</evidence>
<dbReference type="Pfam" id="PF05175">
    <property type="entry name" value="MTS"/>
    <property type="match status" value="1"/>
</dbReference>
<dbReference type="Gene3D" id="3.40.50.150">
    <property type="entry name" value="Vaccinia Virus protein VP39"/>
    <property type="match status" value="1"/>
</dbReference>
<dbReference type="CDD" id="cd02440">
    <property type="entry name" value="AdoMet_MTases"/>
    <property type="match status" value="1"/>
</dbReference>
<dbReference type="InterPro" id="IPR046977">
    <property type="entry name" value="RsmC/RlmG"/>
</dbReference>
<keyword evidence="5" id="KW-1185">Reference proteome</keyword>